<dbReference type="EMBL" id="QSIQ01000001">
    <property type="protein sequence ID" value="RHD06361.1"/>
    <property type="molecule type" value="Genomic_DNA"/>
</dbReference>
<dbReference type="Proteomes" id="UP000266391">
    <property type="component" value="Unassembled WGS sequence"/>
</dbReference>
<proteinExistence type="predicted"/>
<sequence>MPGILADAHFVQKTKENLRNFVKTTEKGEKQLKYNKNTLFILNILHNEYRRIFKKERSILYVFL</sequence>
<name>A0A396AJ49_9FIRM</name>
<comment type="caution">
    <text evidence="1">The sequence shown here is derived from an EMBL/GenBank/DDBJ whole genome shotgun (WGS) entry which is preliminary data.</text>
</comment>
<dbReference type="AlphaFoldDB" id="A0A396AJ49"/>
<reference evidence="1 2" key="1">
    <citation type="submission" date="2018-08" db="EMBL/GenBank/DDBJ databases">
        <title>A genome reference for cultivated species of the human gut microbiota.</title>
        <authorList>
            <person name="Zou Y."/>
            <person name="Xue W."/>
            <person name="Luo G."/>
        </authorList>
    </citation>
    <scope>NUCLEOTIDE SEQUENCE [LARGE SCALE GENOMIC DNA]</scope>
    <source>
        <strain evidence="1 2">AM32-8LB</strain>
    </source>
</reference>
<gene>
    <name evidence="1" type="ORF">DW813_00360</name>
</gene>
<protein>
    <submittedName>
        <fullName evidence="1">Uncharacterized protein</fullName>
    </submittedName>
</protein>
<evidence type="ECO:0000313" key="1">
    <source>
        <dbReference type="EMBL" id="RHD06361.1"/>
    </source>
</evidence>
<organism evidence="1 2">
    <name type="scientific">Roseburia inulinivorans</name>
    <dbReference type="NCBI Taxonomy" id="360807"/>
    <lineage>
        <taxon>Bacteria</taxon>
        <taxon>Bacillati</taxon>
        <taxon>Bacillota</taxon>
        <taxon>Clostridia</taxon>
        <taxon>Lachnospirales</taxon>
        <taxon>Lachnospiraceae</taxon>
        <taxon>Roseburia</taxon>
    </lineage>
</organism>
<evidence type="ECO:0000313" key="2">
    <source>
        <dbReference type="Proteomes" id="UP000266391"/>
    </source>
</evidence>
<accession>A0A396AJ49</accession>